<keyword evidence="8" id="KW-0808">Transferase</keyword>
<evidence type="ECO:0000313" key="9">
    <source>
        <dbReference type="Proteomes" id="UP001597417"/>
    </source>
</evidence>
<dbReference type="Proteomes" id="UP001597417">
    <property type="component" value="Unassembled WGS sequence"/>
</dbReference>
<dbReference type="SUPFAM" id="SSF54495">
    <property type="entry name" value="UBC-like"/>
    <property type="match status" value="1"/>
</dbReference>
<evidence type="ECO:0000256" key="2">
    <source>
        <dbReference type="ARBA" id="ARBA00022723"/>
    </source>
</evidence>
<comment type="caution">
    <text evidence="8">The sequence shown here is derived from an EMBL/GenBank/DDBJ whole genome shotgun (WGS) entry which is preliminary data.</text>
</comment>
<dbReference type="SUPFAM" id="SSF102712">
    <property type="entry name" value="JAB1/MPN domain"/>
    <property type="match status" value="1"/>
</dbReference>
<dbReference type="SUPFAM" id="SSF69572">
    <property type="entry name" value="Activating enzymes of the ubiquitin-like proteins"/>
    <property type="match status" value="1"/>
</dbReference>
<dbReference type="InterPro" id="IPR016135">
    <property type="entry name" value="UBQ-conjugating_enzyme/RWD"/>
</dbReference>
<keyword evidence="2" id="KW-0479">Metal-binding</keyword>
<keyword evidence="9" id="KW-1185">Reference proteome</keyword>
<proteinExistence type="predicted"/>
<dbReference type="GO" id="GO:0016779">
    <property type="term" value="F:nucleotidyltransferase activity"/>
    <property type="evidence" value="ECO:0007669"/>
    <property type="project" value="UniProtKB-KW"/>
</dbReference>
<dbReference type="Gene3D" id="3.40.140.10">
    <property type="entry name" value="Cytidine Deaminase, domain 2"/>
    <property type="match status" value="1"/>
</dbReference>
<feature type="domain" description="JAB" evidence="7">
    <location>
        <begin position="674"/>
        <end position="780"/>
    </location>
</feature>
<dbReference type="Pfam" id="PF14464">
    <property type="entry name" value="Prok-JAB"/>
    <property type="match status" value="1"/>
</dbReference>
<evidence type="ECO:0000313" key="8">
    <source>
        <dbReference type="EMBL" id="MFD2420393.1"/>
    </source>
</evidence>
<protein>
    <submittedName>
        <fullName evidence="8">ThiF family adenylyltransferase</fullName>
    </submittedName>
</protein>
<accession>A0ABW5FZB3</accession>
<evidence type="ECO:0000259" key="6">
    <source>
        <dbReference type="Pfam" id="PF00899"/>
    </source>
</evidence>
<keyword evidence="4" id="KW-0862">Zinc</keyword>
<dbReference type="InterPro" id="IPR035985">
    <property type="entry name" value="Ubiquitin-activating_enz"/>
</dbReference>
<keyword evidence="5" id="KW-0482">Metalloprotease</keyword>
<dbReference type="RefSeq" id="WP_378268423.1">
    <property type="nucleotide sequence ID" value="NZ_JBHUKR010000018.1"/>
</dbReference>
<dbReference type="InterPro" id="IPR028090">
    <property type="entry name" value="JAB_dom_prok"/>
</dbReference>
<organism evidence="8 9">
    <name type="scientific">Amycolatopsis pigmentata</name>
    <dbReference type="NCBI Taxonomy" id="450801"/>
    <lineage>
        <taxon>Bacteria</taxon>
        <taxon>Bacillati</taxon>
        <taxon>Actinomycetota</taxon>
        <taxon>Actinomycetes</taxon>
        <taxon>Pseudonocardiales</taxon>
        <taxon>Pseudonocardiaceae</taxon>
        <taxon>Amycolatopsis</taxon>
    </lineage>
</organism>
<name>A0ABW5FZB3_9PSEU</name>
<evidence type="ECO:0000256" key="1">
    <source>
        <dbReference type="ARBA" id="ARBA00022670"/>
    </source>
</evidence>
<evidence type="ECO:0000259" key="7">
    <source>
        <dbReference type="Pfam" id="PF14464"/>
    </source>
</evidence>
<dbReference type="EMBL" id="JBHUKR010000018">
    <property type="protein sequence ID" value="MFD2420393.1"/>
    <property type="molecule type" value="Genomic_DNA"/>
</dbReference>
<gene>
    <name evidence="8" type="ORF">ACFSXZ_29080</name>
</gene>
<dbReference type="Gene3D" id="3.40.50.720">
    <property type="entry name" value="NAD(P)-binding Rossmann-like Domain"/>
    <property type="match status" value="1"/>
</dbReference>
<evidence type="ECO:0000256" key="4">
    <source>
        <dbReference type="ARBA" id="ARBA00022833"/>
    </source>
</evidence>
<keyword evidence="8" id="KW-0548">Nucleotidyltransferase</keyword>
<evidence type="ECO:0000256" key="5">
    <source>
        <dbReference type="ARBA" id="ARBA00023049"/>
    </source>
</evidence>
<dbReference type="Pfam" id="PF00899">
    <property type="entry name" value="ThiF"/>
    <property type="match status" value="1"/>
</dbReference>
<dbReference type="InterPro" id="IPR000594">
    <property type="entry name" value="ThiF_NAD_FAD-bd"/>
</dbReference>
<evidence type="ECO:0000256" key="3">
    <source>
        <dbReference type="ARBA" id="ARBA00022801"/>
    </source>
</evidence>
<sequence length="862" mass="93604">MTAPGATPGGSELTIGQRLAAEQLAEIADGSDGAVEVLGVPRCTHGGQVVILDISLDCTGITSADEGIRVRARERFQLEIGPDFPFSVPQVRVAHNKWAGSPHVQWGHIVCLYAAPSVEWVPADGMRGLVDRLIIWLRHAAAGDLDPEGQPLHPPVAYTTSAADVVVVRPDVPRDLEPPTAAIGGPQFLVAVCEHGYDGRADVTEWITPSQWKQRFQLADINGNLDDRGQRPFGAAVVLLDADIGFEYPDNARTLVAGLGAAGVGPEALLGLLGSVAAINARLDNAHTIQGHELPPRPLYMFVGTPSRRSAEETRRFTHLVCWRLGESDRRLIADAVLAGVSTLSSHPEIAGWVDQASVSWVQVFETRPQVTRRRDQDSAATWLTRKNVLILGCGAVGAPAAEICVRADAASVTVADSGIVNPGILVRQPYVNADIGDYKAIALAKRLNQIHHDDDRVHPLPGNVLQTLLNDRFPTTQYDLIIDATADAAVESRLEQCRSTISGDWPPVLTLMIGHDARRGITAVSRSSATGCGRDMLRRLAIAVCGPRHDQFADIADDFFPDPPRTQMFQPEPGCSAPTFVGSAAEVGALAAHLMTAGLDALTGRASAACQPMAVAVVRLNNSSPDIAGMSWLGWDNDVVLHDTAAGFEIRISPMAIREMRAESTRSARIRGRKIETGGMLLGQIDEACRCIWIDTATGPPPDSKLSAYHFEHGTHGVRELVDHHYTRTRQVTAFVGMWHTHPDQAAQPSATDQAAMRQLLTPPMLDAPRALLFILGGEEDLWSTWLRDGQVPDSYARLVRQAHTAAVPPPHALPAEHEATFWTGGYHTTHCGVQSRPRQRPWWSRWRDHLRRLRRTGQVQ</sequence>
<reference evidence="9" key="1">
    <citation type="journal article" date="2019" name="Int. J. Syst. Evol. Microbiol.">
        <title>The Global Catalogue of Microorganisms (GCM) 10K type strain sequencing project: providing services to taxonomists for standard genome sequencing and annotation.</title>
        <authorList>
            <consortium name="The Broad Institute Genomics Platform"/>
            <consortium name="The Broad Institute Genome Sequencing Center for Infectious Disease"/>
            <person name="Wu L."/>
            <person name="Ma J."/>
        </authorList>
    </citation>
    <scope>NUCLEOTIDE SEQUENCE [LARGE SCALE GENOMIC DNA]</scope>
    <source>
        <strain evidence="9">CGMCC 4.7645</strain>
    </source>
</reference>
<keyword evidence="1" id="KW-0645">Protease</keyword>
<feature type="domain" description="THIF-type NAD/FAD binding fold" evidence="6">
    <location>
        <begin position="384"/>
        <end position="492"/>
    </location>
</feature>
<dbReference type="InterPro" id="IPR032865">
    <property type="entry name" value="Prok-E2_A"/>
</dbReference>
<keyword evidence="3" id="KW-0378">Hydrolase</keyword>
<dbReference type="Pfam" id="PF14457">
    <property type="entry name" value="Prok-E2_A"/>
    <property type="match status" value="1"/>
</dbReference>